<evidence type="ECO:0000256" key="2">
    <source>
        <dbReference type="ARBA" id="ARBA00074555"/>
    </source>
</evidence>
<comment type="similarity">
    <text evidence="1">To bacterial alkanal monooxygenase alpha and beta chains.</text>
</comment>
<dbReference type="Gene3D" id="3.20.20.30">
    <property type="entry name" value="Luciferase-like domain"/>
    <property type="match status" value="1"/>
</dbReference>
<accession>A0A7W7ACV2</accession>
<proteinExistence type="predicted"/>
<protein>
    <recommendedName>
        <fullName evidence="2">Luciferase-like monooxygenase</fullName>
    </recommendedName>
</protein>
<dbReference type="RefSeq" id="WP_144904385.1">
    <property type="nucleotide sequence ID" value="NZ_JACHOA010000005.1"/>
</dbReference>
<dbReference type="PANTHER" id="PTHR30137">
    <property type="entry name" value="LUCIFERASE-LIKE MONOOXYGENASE"/>
    <property type="match status" value="1"/>
</dbReference>
<name>A0A7W7ACV2_9SPHN</name>
<sequence>MKISVLDLVSVVEGGTAREALDNSAAAARVAEECGYQRYWVAEHHGMEGLAGAATAVALAHIGQATSSIRIGAGGIMLPNHNPLVIAEQFGTLDALFPGRIDLGLGRAPGADQRIMRALHKDTNRAAEDFPQDVVELQLQFAGDPRVPLQAYPAKGAKPQLWILGSSLFGAQLAAMLGLPYAFASHFAPDHLDAALKIYRERFQPSATLDAPYCAAAINVVAAETDEEAQLLASSMDQAFVALRTGTPGKLRPPVPGYRDTLPPPALAMLEHVRQVSTCGSVETVRAGLAAFAERTGADELIVAASIYDQPSRLRSLRLTAEAARELAAA</sequence>
<dbReference type="GO" id="GO:0005829">
    <property type="term" value="C:cytosol"/>
    <property type="evidence" value="ECO:0007669"/>
    <property type="project" value="TreeGrafter"/>
</dbReference>
<dbReference type="InterPro" id="IPR011251">
    <property type="entry name" value="Luciferase-like_dom"/>
</dbReference>
<dbReference type="Pfam" id="PF00296">
    <property type="entry name" value="Bac_luciferase"/>
    <property type="match status" value="1"/>
</dbReference>
<organism evidence="4 5">
    <name type="scientific">Novosphingobium taihuense</name>
    <dbReference type="NCBI Taxonomy" id="260085"/>
    <lineage>
        <taxon>Bacteria</taxon>
        <taxon>Pseudomonadati</taxon>
        <taxon>Pseudomonadota</taxon>
        <taxon>Alphaproteobacteria</taxon>
        <taxon>Sphingomonadales</taxon>
        <taxon>Sphingomonadaceae</taxon>
        <taxon>Novosphingobium</taxon>
    </lineage>
</organism>
<dbReference type="InterPro" id="IPR019949">
    <property type="entry name" value="CmoO-like"/>
</dbReference>
<dbReference type="Proteomes" id="UP000538566">
    <property type="component" value="Unassembled WGS sequence"/>
</dbReference>
<keyword evidence="5" id="KW-1185">Reference proteome</keyword>
<dbReference type="NCBIfam" id="TIGR03558">
    <property type="entry name" value="oxido_grp_1"/>
    <property type="match status" value="1"/>
</dbReference>
<dbReference type="InterPro" id="IPR050766">
    <property type="entry name" value="Bact_Lucif_Oxidored"/>
</dbReference>
<evidence type="ECO:0000313" key="4">
    <source>
        <dbReference type="EMBL" id="MBB4614695.1"/>
    </source>
</evidence>
<dbReference type="EMBL" id="JACHOA010000005">
    <property type="protein sequence ID" value="MBB4614695.1"/>
    <property type="molecule type" value="Genomic_DNA"/>
</dbReference>
<dbReference type="InterPro" id="IPR036661">
    <property type="entry name" value="Luciferase-like_sf"/>
</dbReference>
<reference evidence="4 5" key="1">
    <citation type="submission" date="2020-08" db="EMBL/GenBank/DDBJ databases">
        <title>Genomic Encyclopedia of Type Strains, Phase IV (KMG-IV): sequencing the most valuable type-strain genomes for metagenomic binning, comparative biology and taxonomic classification.</title>
        <authorList>
            <person name="Goeker M."/>
        </authorList>
    </citation>
    <scope>NUCLEOTIDE SEQUENCE [LARGE SCALE GENOMIC DNA]</scope>
    <source>
        <strain evidence="4 5">DSM 17507</strain>
    </source>
</reference>
<gene>
    <name evidence="4" type="ORF">GGR37_002982</name>
</gene>
<dbReference type="PANTHER" id="PTHR30137:SF6">
    <property type="entry name" value="LUCIFERASE-LIKE MONOOXYGENASE"/>
    <property type="match status" value="1"/>
</dbReference>
<evidence type="ECO:0000256" key="1">
    <source>
        <dbReference type="ARBA" id="ARBA00007789"/>
    </source>
</evidence>
<comment type="caution">
    <text evidence="4">The sequence shown here is derived from an EMBL/GenBank/DDBJ whole genome shotgun (WGS) entry which is preliminary data.</text>
</comment>
<dbReference type="AlphaFoldDB" id="A0A7W7ACV2"/>
<dbReference type="CDD" id="cd00347">
    <property type="entry name" value="Flavin_utilizing_monoxygenases"/>
    <property type="match status" value="1"/>
</dbReference>
<evidence type="ECO:0000313" key="5">
    <source>
        <dbReference type="Proteomes" id="UP000538566"/>
    </source>
</evidence>
<dbReference type="SUPFAM" id="SSF51679">
    <property type="entry name" value="Bacterial luciferase-like"/>
    <property type="match status" value="1"/>
</dbReference>
<feature type="domain" description="Luciferase-like" evidence="3">
    <location>
        <begin position="1"/>
        <end position="299"/>
    </location>
</feature>
<dbReference type="FunFam" id="3.20.20.30:FF:000002">
    <property type="entry name" value="LLM class flavin-dependent oxidoreductase"/>
    <property type="match status" value="1"/>
</dbReference>
<dbReference type="OrthoDB" id="9780518at2"/>
<dbReference type="GO" id="GO:0016705">
    <property type="term" value="F:oxidoreductase activity, acting on paired donors, with incorporation or reduction of molecular oxygen"/>
    <property type="evidence" value="ECO:0007669"/>
    <property type="project" value="InterPro"/>
</dbReference>
<evidence type="ECO:0000259" key="3">
    <source>
        <dbReference type="Pfam" id="PF00296"/>
    </source>
</evidence>